<dbReference type="PROSITE" id="PS00639">
    <property type="entry name" value="THIOL_PROTEASE_HIS"/>
    <property type="match status" value="1"/>
</dbReference>
<reference evidence="1" key="1">
    <citation type="submission" date="2020-05" db="EMBL/GenBank/DDBJ databases">
        <authorList>
            <person name="Chiriac C."/>
            <person name="Salcher M."/>
            <person name="Ghai R."/>
            <person name="Kavagutti S V."/>
        </authorList>
    </citation>
    <scope>NUCLEOTIDE SEQUENCE</scope>
</reference>
<accession>A0A6J7WV38</accession>
<gene>
    <name evidence="1" type="ORF">UFOVP244_3</name>
</gene>
<dbReference type="InterPro" id="IPR025660">
    <property type="entry name" value="Pept_his_AS"/>
</dbReference>
<evidence type="ECO:0000313" key="1">
    <source>
        <dbReference type="EMBL" id="CAB5220552.1"/>
    </source>
</evidence>
<dbReference type="EMBL" id="LR798292">
    <property type="protein sequence ID" value="CAB5220552.1"/>
    <property type="molecule type" value="Genomic_DNA"/>
</dbReference>
<proteinExistence type="predicted"/>
<name>A0A6J7WV38_9CAUD</name>
<sequence length="941" mass="97059">MTLPFTIGGARTVIPGVYDSFRVDDSLLSPANTGHSVLLIGESTEGIPGSELDLAFNFFTNYQDVLDFYKSGPIVDAARQLFSAQPSAVFNGQIDRLYVYKTNATTRASRGLSGAYGTVVAARYGTGGNSIKSQILDSQSQVLPSLSFHLVPAGSASTVKLLVNGNAPVNVALGALSVDDETGTAAEFVQKLAGNASVSATGGARKDLLASGSAVQAACTTSGNGSLTVSLSGGTWSTASVKAGDLAVIPAGSKLAAASGSNVGCYLVTAVSNSVVTLTRVSGVGSAVSPLEAVQSQAHTDGELDSSIAVYGKVTLTQTESPVSGASAALEVMAAGAAVSGAGLFLQDDKLSAAVSATAAATASVSVQANGSGRITVSIDTGSWAATPKAGDIAWISESSPAAGATKKNAGIWLVESASYNTMKLVSCVGSNGEAVAASALNGNTTAVQTATGVVTTTVAARRTTAASERQVKVEASRASTGEKFPTTAVGGRVALEINYHNPSAASCSLTIDSTRKMTISAVGGDPIPTVNLNRFETLSDLVEFLNTISGVSARVADTRMKSDSPSVLDAVSGVKILAASATPAYTGRIKRDYADFKRLVDDNFGLIAFAESASSSKCGLPDAEASVSFMTGGAVGSTSNANIQSALDAGLKVDVRVVTPCFSRDAYKDIEDGLTEDGSSYSIDSVHAALLAHVSTASSTLFGRERYGAASFHGSFKDAKEAAAAVANERIQMTFQMCRATSSDGTLKWFQPWMVACAITAGRAQAEAGTPMLRKSFGLTSVKHIGDKSVYDDTLALDFDAEDRGQLTEAIEAGLLVCKSARGAGIRLESPDLTTRSRDGDPKGWVYERASVMFACDEVRQSLRQSLENLIGASTADVAPSDVRRVADSVLRSFQTRGVIVRFAINKIDNLGNGYNMQVDLYPPEALEFIGIDVLAKRNA</sequence>
<protein>
    <recommendedName>
        <fullName evidence="2">Tail sheath protein subtilisin-like domain-containing protein</fullName>
    </recommendedName>
</protein>
<evidence type="ECO:0008006" key="2">
    <source>
        <dbReference type="Google" id="ProtNLM"/>
    </source>
</evidence>
<organism evidence="1">
    <name type="scientific">uncultured Caudovirales phage</name>
    <dbReference type="NCBI Taxonomy" id="2100421"/>
    <lineage>
        <taxon>Viruses</taxon>
        <taxon>Duplodnaviria</taxon>
        <taxon>Heunggongvirae</taxon>
        <taxon>Uroviricota</taxon>
        <taxon>Caudoviricetes</taxon>
        <taxon>Peduoviridae</taxon>
        <taxon>Maltschvirus</taxon>
        <taxon>Maltschvirus maltsch</taxon>
    </lineage>
</organism>